<gene>
    <name evidence="9" type="ORF">LUCI_0345</name>
</gene>
<feature type="transmembrane region" description="Helical" evidence="7">
    <location>
        <begin position="129"/>
        <end position="146"/>
    </location>
</feature>
<feature type="transmembrane region" description="Helical" evidence="7">
    <location>
        <begin position="166"/>
        <end position="187"/>
    </location>
</feature>
<dbReference type="InterPro" id="IPR016120">
    <property type="entry name" value="Sig_transdc_His_kin_SpoOB"/>
</dbReference>
<keyword evidence="3" id="KW-0597">Phosphoprotein</keyword>
<evidence type="ECO:0000313" key="9">
    <source>
        <dbReference type="EMBL" id="VBB05138.1"/>
    </source>
</evidence>
<evidence type="ECO:0000256" key="7">
    <source>
        <dbReference type="SAM" id="Phobius"/>
    </source>
</evidence>
<dbReference type="Pfam" id="PF14689">
    <property type="entry name" value="SPOB_a"/>
    <property type="match status" value="1"/>
</dbReference>
<dbReference type="Gene3D" id="3.30.565.10">
    <property type="entry name" value="Histidine kinase-like ATPase, C-terminal domain"/>
    <property type="match status" value="1"/>
</dbReference>
<dbReference type="EC" id="2.7.13.3" evidence="2"/>
<sequence>MPELNLAMILFVSFPEVMVLAWLSLSLLGLNPNFRQILRIGYLQSIFDVFLFLVVGKLIAIPFGVHTILELMVFAAILKWTMQISYKSSFLAILLGFSIYTSIETLSTALFAAVSPISVISPNNWLMEIPYLYIKFTFTVLVTFLLRRFNIQVADEWESLGSNRFLLVAGLLFIQSLLLAIFCWRYFLQYKEFFLPIYFYFYFLIVNVILPIISVIVIRQFAILFKKDIGSKAQLDTLRHVEELLHTVRIQRHDFNHELQVVYGLLRVQAFPEARDYLKKSVSEVAATSELVKTDNVGVTALLYTKTGMAEARKVDLRITVAASLRQLPLEARDINLILGNLIDNALDAVELLPILDRKVDVFIGQDLAGYVLEVKNTGPPIPAATVAKIFTPGFSTKGEGRGMGLYSIKKLVQKYHGDVRVISENNGTCFKVVIPIE</sequence>
<dbReference type="Proteomes" id="UP000277811">
    <property type="component" value="Unassembled WGS sequence"/>
</dbReference>
<dbReference type="PRINTS" id="PR00344">
    <property type="entry name" value="BCTRLSENSOR"/>
</dbReference>
<dbReference type="SMART" id="SM00387">
    <property type="entry name" value="HATPase_c"/>
    <property type="match status" value="1"/>
</dbReference>
<dbReference type="InterPro" id="IPR005467">
    <property type="entry name" value="His_kinase_dom"/>
</dbReference>
<dbReference type="OrthoDB" id="1677679at2"/>
<dbReference type="InterPro" id="IPR039506">
    <property type="entry name" value="SPOB_a"/>
</dbReference>
<keyword evidence="7" id="KW-0472">Membrane</keyword>
<keyword evidence="7" id="KW-0812">Transmembrane</keyword>
<evidence type="ECO:0000256" key="6">
    <source>
        <dbReference type="ARBA" id="ARBA00023012"/>
    </source>
</evidence>
<keyword evidence="4" id="KW-0808">Transferase</keyword>
<dbReference type="InterPro" id="IPR036890">
    <property type="entry name" value="HATPase_C_sf"/>
</dbReference>
<reference evidence="9 10" key="1">
    <citation type="submission" date="2018-06" db="EMBL/GenBank/DDBJ databases">
        <authorList>
            <person name="Strepis N."/>
        </authorList>
    </citation>
    <scope>NUCLEOTIDE SEQUENCE [LARGE SCALE GENOMIC DNA]</scope>
    <source>
        <strain evidence="9">LUCI</strain>
    </source>
</reference>
<dbReference type="Gene3D" id="1.10.287.130">
    <property type="match status" value="1"/>
</dbReference>
<evidence type="ECO:0000313" key="10">
    <source>
        <dbReference type="Proteomes" id="UP000277811"/>
    </source>
</evidence>
<feature type="transmembrane region" description="Helical" evidence="7">
    <location>
        <begin position="90"/>
        <end position="117"/>
    </location>
</feature>
<dbReference type="AlphaFoldDB" id="A0A498R7N3"/>
<feature type="domain" description="Histidine kinase" evidence="8">
    <location>
        <begin position="309"/>
        <end position="438"/>
    </location>
</feature>
<accession>A0A498R7N3</accession>
<dbReference type="EMBL" id="UPPP01000053">
    <property type="protein sequence ID" value="VBB05138.1"/>
    <property type="molecule type" value="Genomic_DNA"/>
</dbReference>
<evidence type="ECO:0000256" key="5">
    <source>
        <dbReference type="ARBA" id="ARBA00022777"/>
    </source>
</evidence>
<keyword evidence="6" id="KW-0902">Two-component regulatory system</keyword>
<dbReference type="PANTHER" id="PTHR40448:SF1">
    <property type="entry name" value="TWO-COMPONENT SENSOR HISTIDINE KINASE"/>
    <property type="match status" value="1"/>
</dbReference>
<dbReference type="InterPro" id="IPR004358">
    <property type="entry name" value="Sig_transdc_His_kin-like_C"/>
</dbReference>
<evidence type="ECO:0000256" key="3">
    <source>
        <dbReference type="ARBA" id="ARBA00022553"/>
    </source>
</evidence>
<proteinExistence type="predicted"/>
<keyword evidence="5 9" id="KW-0418">Kinase</keyword>
<evidence type="ECO:0000256" key="2">
    <source>
        <dbReference type="ARBA" id="ARBA00012438"/>
    </source>
</evidence>
<dbReference type="GO" id="GO:0000155">
    <property type="term" value="F:phosphorelay sensor kinase activity"/>
    <property type="evidence" value="ECO:0007669"/>
    <property type="project" value="InterPro"/>
</dbReference>
<feature type="transmembrane region" description="Helical" evidence="7">
    <location>
        <begin position="199"/>
        <end position="218"/>
    </location>
</feature>
<dbReference type="SUPFAM" id="SSF55890">
    <property type="entry name" value="Sporulation response regulatory protein Spo0B"/>
    <property type="match status" value="1"/>
</dbReference>
<dbReference type="InterPro" id="IPR003594">
    <property type="entry name" value="HATPase_dom"/>
</dbReference>
<dbReference type="Pfam" id="PF02518">
    <property type="entry name" value="HATPase_c"/>
    <property type="match status" value="1"/>
</dbReference>
<dbReference type="RefSeq" id="WP_122626145.1">
    <property type="nucleotide sequence ID" value="NZ_UPPP01000053.1"/>
</dbReference>
<evidence type="ECO:0000256" key="1">
    <source>
        <dbReference type="ARBA" id="ARBA00000085"/>
    </source>
</evidence>
<keyword evidence="7" id="KW-1133">Transmembrane helix</keyword>
<protein>
    <recommendedName>
        <fullName evidence="2">histidine kinase</fullName>
        <ecNumber evidence="2">2.7.13.3</ecNumber>
    </recommendedName>
</protein>
<evidence type="ECO:0000256" key="4">
    <source>
        <dbReference type="ARBA" id="ARBA00022679"/>
    </source>
</evidence>
<organism evidence="9 10">
    <name type="scientific">Lucifera butyrica</name>
    <dbReference type="NCBI Taxonomy" id="1351585"/>
    <lineage>
        <taxon>Bacteria</taxon>
        <taxon>Bacillati</taxon>
        <taxon>Bacillota</taxon>
        <taxon>Negativicutes</taxon>
        <taxon>Veillonellales</taxon>
        <taxon>Veillonellaceae</taxon>
        <taxon>Lucifera</taxon>
    </lineage>
</organism>
<comment type="catalytic activity">
    <reaction evidence="1">
        <text>ATP + protein L-histidine = ADP + protein N-phospho-L-histidine.</text>
        <dbReference type="EC" id="2.7.13.3"/>
    </reaction>
</comment>
<feature type="transmembrane region" description="Helical" evidence="7">
    <location>
        <begin position="6"/>
        <end position="30"/>
    </location>
</feature>
<dbReference type="GO" id="GO:0042802">
    <property type="term" value="F:identical protein binding"/>
    <property type="evidence" value="ECO:0007669"/>
    <property type="project" value="TreeGrafter"/>
</dbReference>
<dbReference type="PANTHER" id="PTHR40448">
    <property type="entry name" value="TWO-COMPONENT SENSOR HISTIDINE KINASE"/>
    <property type="match status" value="1"/>
</dbReference>
<keyword evidence="10" id="KW-1185">Reference proteome</keyword>
<dbReference type="PROSITE" id="PS50109">
    <property type="entry name" value="HIS_KIN"/>
    <property type="match status" value="1"/>
</dbReference>
<evidence type="ECO:0000259" key="8">
    <source>
        <dbReference type="PROSITE" id="PS50109"/>
    </source>
</evidence>
<name>A0A498R7N3_9FIRM</name>
<dbReference type="SUPFAM" id="SSF55874">
    <property type="entry name" value="ATPase domain of HSP90 chaperone/DNA topoisomerase II/histidine kinase"/>
    <property type="match status" value="1"/>
</dbReference>